<protein>
    <submittedName>
        <fullName evidence="6">Receptor L domain-containing protein</fullName>
    </submittedName>
</protein>
<evidence type="ECO:0000313" key="6">
    <source>
        <dbReference type="EMBL" id="SFD93473.1"/>
    </source>
</evidence>
<reference evidence="7" key="1">
    <citation type="submission" date="2016-10" db="EMBL/GenBank/DDBJ databases">
        <authorList>
            <person name="Varghese N."/>
            <person name="Submissions S."/>
        </authorList>
    </citation>
    <scope>NUCLEOTIDE SEQUENCE [LARGE SCALE GENOMIC DNA]</scope>
    <source>
        <strain evidence="7">ATCC 25963</strain>
    </source>
</reference>
<evidence type="ECO:0000256" key="4">
    <source>
        <dbReference type="SAM" id="MobiDB-lite"/>
    </source>
</evidence>
<dbReference type="InterPro" id="IPR000494">
    <property type="entry name" value="Rcpt_L-dom"/>
</dbReference>
<dbReference type="SUPFAM" id="SSF52058">
    <property type="entry name" value="L domain-like"/>
    <property type="match status" value="2"/>
</dbReference>
<proteinExistence type="predicted"/>
<dbReference type="GO" id="GO:0030313">
    <property type="term" value="C:cell envelope"/>
    <property type="evidence" value="ECO:0007669"/>
    <property type="project" value="UniProtKB-SubCell"/>
</dbReference>
<sequence>MRRLGLWIILVSACSDRPLPGESASDSTTTWTTTSGEPSPTTPSPTTESPTTTPLPMTSPTAPGDPTTGELPTTTFDVTTEPTTGVPTSCGPPCPEELSIAGDLDVGATPGDFTCVTMIGGNLRIDADASPADVATLANVRQVFGNLTIRDQPGLADLSAFSCLERVSELTIQGMPQIADLSHLSRLEFAFSLTLEDLGITALPSFGPGFTGVGELFLRDNPGLTDLSATSNWSSILLSLVIQNSPALADLSPLAGVLGDPELFYSVSLIDLPAVTSLDVLKSLVDIDGLQLVGLPGVTDLSALAGLRRADLLALFGLPKVTSLAGLSGLEQVDGSLSLGHCTKDGMDGLTSLAGLDSLMHVGALSIFHCDGLTSLAGAPALGHVNQLAVSGNPLLPGAEFDAFVSAIGTVPGECFNEECGCE</sequence>
<keyword evidence="3" id="KW-0325">Glycoprotein</keyword>
<comment type="subcellular location">
    <subcellularLocation>
        <location evidence="1">Cell envelope</location>
    </subcellularLocation>
</comment>
<evidence type="ECO:0000259" key="5">
    <source>
        <dbReference type="Pfam" id="PF01030"/>
    </source>
</evidence>
<evidence type="ECO:0000313" key="7">
    <source>
        <dbReference type="Proteomes" id="UP000199400"/>
    </source>
</evidence>
<evidence type="ECO:0000256" key="3">
    <source>
        <dbReference type="ARBA" id="ARBA00023180"/>
    </source>
</evidence>
<feature type="region of interest" description="Disordered" evidence="4">
    <location>
        <begin position="16"/>
        <end position="91"/>
    </location>
</feature>
<gene>
    <name evidence="6" type="ORF">SAMN02745121_02290</name>
</gene>
<dbReference type="PANTHER" id="PTHR31018">
    <property type="entry name" value="SPORULATION-SPECIFIC PROTEIN-RELATED"/>
    <property type="match status" value="1"/>
</dbReference>
<name>A0A1I1WJ55_9BACT</name>
<dbReference type="EMBL" id="FOMX01000006">
    <property type="protein sequence ID" value="SFD93473.1"/>
    <property type="molecule type" value="Genomic_DNA"/>
</dbReference>
<dbReference type="Pfam" id="PF01030">
    <property type="entry name" value="Recep_L_domain"/>
    <property type="match status" value="1"/>
</dbReference>
<feature type="domain" description="Receptor L-domain" evidence="5">
    <location>
        <begin position="117"/>
        <end position="234"/>
    </location>
</feature>
<evidence type="ECO:0000256" key="1">
    <source>
        <dbReference type="ARBA" id="ARBA00004196"/>
    </source>
</evidence>
<feature type="compositionally biased region" description="Low complexity" evidence="4">
    <location>
        <begin position="73"/>
        <end position="84"/>
    </location>
</feature>
<keyword evidence="6" id="KW-0675">Receptor</keyword>
<dbReference type="InterPro" id="IPR032675">
    <property type="entry name" value="LRR_dom_sf"/>
</dbReference>
<evidence type="ECO:0000256" key="2">
    <source>
        <dbReference type="ARBA" id="ARBA00022729"/>
    </source>
</evidence>
<dbReference type="PANTHER" id="PTHR31018:SF3">
    <property type="entry name" value="RECEPTOR PROTEIN-TYROSINE KINASE"/>
    <property type="match status" value="1"/>
</dbReference>
<dbReference type="RefSeq" id="WP_143140423.1">
    <property type="nucleotide sequence ID" value="NZ_FOMX01000006.1"/>
</dbReference>
<dbReference type="Gene3D" id="3.80.10.10">
    <property type="entry name" value="Ribonuclease Inhibitor"/>
    <property type="match status" value="1"/>
</dbReference>
<dbReference type="STRING" id="54.SAMN02745121_02290"/>
<keyword evidence="7" id="KW-1185">Reference proteome</keyword>
<feature type="compositionally biased region" description="Low complexity" evidence="4">
    <location>
        <begin position="22"/>
        <end position="61"/>
    </location>
</feature>
<dbReference type="Proteomes" id="UP000199400">
    <property type="component" value="Unassembled WGS sequence"/>
</dbReference>
<organism evidence="6 7">
    <name type="scientific">Nannocystis exedens</name>
    <dbReference type="NCBI Taxonomy" id="54"/>
    <lineage>
        <taxon>Bacteria</taxon>
        <taxon>Pseudomonadati</taxon>
        <taxon>Myxococcota</taxon>
        <taxon>Polyangia</taxon>
        <taxon>Nannocystales</taxon>
        <taxon>Nannocystaceae</taxon>
        <taxon>Nannocystis</taxon>
    </lineage>
</organism>
<accession>A0A1I1WJ55</accession>
<dbReference type="AlphaFoldDB" id="A0A1I1WJ55"/>
<dbReference type="InterPro" id="IPR051648">
    <property type="entry name" value="CWI-Assembly_Regulator"/>
</dbReference>
<keyword evidence="2" id="KW-0732">Signal</keyword>